<evidence type="ECO:0000256" key="11">
    <source>
        <dbReference type="ARBA" id="ARBA00074143"/>
    </source>
</evidence>
<dbReference type="SMART" id="SM00423">
    <property type="entry name" value="PSI"/>
    <property type="match status" value="1"/>
</dbReference>
<dbReference type="SUPFAM" id="SSF103575">
    <property type="entry name" value="Plexin repeat"/>
    <property type="match status" value="1"/>
</dbReference>
<dbReference type="InterPro" id="IPR002165">
    <property type="entry name" value="Plexin_repeat"/>
</dbReference>
<dbReference type="Pfam" id="PF01437">
    <property type="entry name" value="PSI"/>
    <property type="match status" value="1"/>
</dbReference>
<organism evidence="18 19">
    <name type="scientific">Cloeon dipterum</name>
    <dbReference type="NCBI Taxonomy" id="197152"/>
    <lineage>
        <taxon>Eukaryota</taxon>
        <taxon>Metazoa</taxon>
        <taxon>Ecdysozoa</taxon>
        <taxon>Arthropoda</taxon>
        <taxon>Hexapoda</taxon>
        <taxon>Insecta</taxon>
        <taxon>Pterygota</taxon>
        <taxon>Palaeoptera</taxon>
        <taxon>Ephemeroptera</taxon>
        <taxon>Pisciforma</taxon>
        <taxon>Baetidae</taxon>
        <taxon>Cloeon</taxon>
    </lineage>
</organism>
<dbReference type="InterPro" id="IPR015943">
    <property type="entry name" value="WD40/YVTN_repeat-like_dom_sf"/>
</dbReference>
<evidence type="ECO:0000256" key="9">
    <source>
        <dbReference type="ARBA" id="ARBA00023157"/>
    </source>
</evidence>
<dbReference type="FunFam" id="3.30.1680.10:FF:000016">
    <property type="entry name" value="Putative Semaphorin-6B"/>
    <property type="match status" value="1"/>
</dbReference>
<comment type="subcellular location">
    <subcellularLocation>
        <location evidence="1">Membrane</location>
    </subcellularLocation>
</comment>
<name>A0A8S1C425_9INSE</name>
<keyword evidence="9" id="KW-1015">Disulfide bond</keyword>
<dbReference type="InterPro" id="IPR036352">
    <property type="entry name" value="Semap_dom_sf"/>
</dbReference>
<dbReference type="PROSITE" id="PS51004">
    <property type="entry name" value="SEMA"/>
    <property type="match status" value="1"/>
</dbReference>
<dbReference type="PANTHER" id="PTHR11036">
    <property type="entry name" value="SEMAPHORIN"/>
    <property type="match status" value="1"/>
</dbReference>
<evidence type="ECO:0000256" key="3">
    <source>
        <dbReference type="ARBA" id="ARBA00022473"/>
    </source>
</evidence>
<keyword evidence="16" id="KW-0732">Signal</keyword>
<feature type="region of interest" description="Disordered" evidence="14">
    <location>
        <begin position="701"/>
        <end position="791"/>
    </location>
</feature>
<evidence type="ECO:0000256" key="5">
    <source>
        <dbReference type="ARBA" id="ARBA00022782"/>
    </source>
</evidence>
<dbReference type="Gene3D" id="3.30.1680.10">
    <property type="entry name" value="ligand-binding face of the semaphorins, domain 2"/>
    <property type="match status" value="1"/>
</dbReference>
<evidence type="ECO:0000259" key="17">
    <source>
        <dbReference type="PROSITE" id="PS51004"/>
    </source>
</evidence>
<gene>
    <name evidence="18" type="ORF">CLODIP_2_CD16004</name>
</gene>
<evidence type="ECO:0000256" key="15">
    <source>
        <dbReference type="SAM" id="Phobius"/>
    </source>
</evidence>
<dbReference type="GO" id="GO:0030215">
    <property type="term" value="F:semaphorin receptor binding"/>
    <property type="evidence" value="ECO:0007669"/>
    <property type="project" value="InterPro"/>
</dbReference>
<evidence type="ECO:0000256" key="6">
    <source>
        <dbReference type="ARBA" id="ARBA00022902"/>
    </source>
</evidence>
<evidence type="ECO:0000256" key="14">
    <source>
        <dbReference type="SAM" id="MobiDB-lite"/>
    </source>
</evidence>
<evidence type="ECO:0000313" key="18">
    <source>
        <dbReference type="EMBL" id="CAB3366770.1"/>
    </source>
</evidence>
<dbReference type="GO" id="GO:0030335">
    <property type="term" value="P:positive regulation of cell migration"/>
    <property type="evidence" value="ECO:0007669"/>
    <property type="project" value="TreeGrafter"/>
</dbReference>
<dbReference type="PANTHER" id="PTHR11036:SF127">
    <property type="entry name" value="SEMAPHORIN-1A"/>
    <property type="match status" value="1"/>
</dbReference>
<dbReference type="CDD" id="cd11237">
    <property type="entry name" value="Sema_1A"/>
    <property type="match status" value="1"/>
</dbReference>
<evidence type="ECO:0000256" key="2">
    <source>
        <dbReference type="ARBA" id="ARBA00009492"/>
    </source>
</evidence>
<dbReference type="EMBL" id="CADEPI010000026">
    <property type="protein sequence ID" value="CAB3366770.1"/>
    <property type="molecule type" value="Genomic_DNA"/>
</dbReference>
<dbReference type="Pfam" id="PF01403">
    <property type="entry name" value="Sema"/>
    <property type="match status" value="1"/>
</dbReference>
<evidence type="ECO:0000313" key="19">
    <source>
        <dbReference type="Proteomes" id="UP000494165"/>
    </source>
</evidence>
<dbReference type="GO" id="GO:0005886">
    <property type="term" value="C:plasma membrane"/>
    <property type="evidence" value="ECO:0007669"/>
    <property type="project" value="TreeGrafter"/>
</dbReference>
<feature type="signal peptide" evidence="16">
    <location>
        <begin position="1"/>
        <end position="28"/>
    </location>
</feature>
<comment type="similarity">
    <text evidence="2">Belongs to the semaphorin family.</text>
</comment>
<evidence type="ECO:0000256" key="12">
    <source>
        <dbReference type="ARBA" id="ARBA00083066"/>
    </source>
</evidence>
<comment type="caution">
    <text evidence="18">The sequence shown here is derived from an EMBL/GenBank/DDBJ whole genome shotgun (WGS) entry which is preliminary data.</text>
</comment>
<keyword evidence="6" id="KW-0524">Neurogenesis</keyword>
<keyword evidence="4 15" id="KW-0812">Transmembrane</keyword>
<dbReference type="OrthoDB" id="9988752at2759"/>
<keyword evidence="19" id="KW-1185">Reference proteome</keyword>
<comment type="caution">
    <text evidence="13">Lacks conserved residue(s) required for the propagation of feature annotation.</text>
</comment>
<dbReference type="InterPro" id="IPR042068">
    <property type="entry name" value="SEM1A_sema_dom"/>
</dbReference>
<dbReference type="InterPro" id="IPR001627">
    <property type="entry name" value="Semap_dom"/>
</dbReference>
<dbReference type="AlphaFoldDB" id="A0A8S1C425"/>
<keyword evidence="5" id="KW-0221">Differentiation</keyword>
<feature type="domain" description="Sema" evidence="17">
    <location>
        <begin position="31"/>
        <end position="498"/>
    </location>
</feature>
<dbReference type="InterPro" id="IPR016201">
    <property type="entry name" value="PSI"/>
</dbReference>
<accession>A0A8S1C425</accession>
<evidence type="ECO:0000256" key="4">
    <source>
        <dbReference type="ARBA" id="ARBA00022692"/>
    </source>
</evidence>
<reference evidence="18 19" key="1">
    <citation type="submission" date="2020-04" db="EMBL/GenBank/DDBJ databases">
        <authorList>
            <person name="Alioto T."/>
            <person name="Alioto T."/>
            <person name="Gomez Garrido J."/>
        </authorList>
    </citation>
    <scope>NUCLEOTIDE SEQUENCE [LARGE SCALE GENOMIC DNA]</scope>
</reference>
<dbReference type="SUPFAM" id="SSF101912">
    <property type="entry name" value="Sema domain"/>
    <property type="match status" value="1"/>
</dbReference>
<dbReference type="GO" id="GO:0007411">
    <property type="term" value="P:axon guidance"/>
    <property type="evidence" value="ECO:0007669"/>
    <property type="project" value="TreeGrafter"/>
</dbReference>
<keyword evidence="7 15" id="KW-1133">Transmembrane helix</keyword>
<feature type="chain" id="PRO_5035799824" description="Semaphorin-1A" evidence="16">
    <location>
        <begin position="29"/>
        <end position="791"/>
    </location>
</feature>
<dbReference type="GO" id="GO:0045499">
    <property type="term" value="F:chemorepellent activity"/>
    <property type="evidence" value="ECO:0007669"/>
    <property type="project" value="TreeGrafter"/>
</dbReference>
<dbReference type="Proteomes" id="UP000494165">
    <property type="component" value="Unassembled WGS sequence"/>
</dbReference>
<keyword evidence="10" id="KW-0325">Glycoprotein</keyword>
<evidence type="ECO:0000256" key="7">
    <source>
        <dbReference type="ARBA" id="ARBA00022989"/>
    </source>
</evidence>
<dbReference type="SMART" id="SM00630">
    <property type="entry name" value="Sema"/>
    <property type="match status" value="1"/>
</dbReference>
<protein>
    <recommendedName>
        <fullName evidence="11">Semaphorin-1A</fullName>
    </recommendedName>
    <alternativeName>
        <fullName evidence="12">Semaphorin-I</fullName>
    </alternativeName>
</protein>
<evidence type="ECO:0000256" key="10">
    <source>
        <dbReference type="ARBA" id="ARBA00023180"/>
    </source>
</evidence>
<keyword evidence="8 15" id="KW-0472">Membrane</keyword>
<keyword evidence="3" id="KW-0217">Developmental protein</keyword>
<evidence type="ECO:0000256" key="8">
    <source>
        <dbReference type="ARBA" id="ARBA00023136"/>
    </source>
</evidence>
<evidence type="ECO:0000256" key="13">
    <source>
        <dbReference type="PROSITE-ProRule" id="PRU00352"/>
    </source>
</evidence>
<evidence type="ECO:0000256" key="16">
    <source>
        <dbReference type="SAM" id="SignalP"/>
    </source>
</evidence>
<evidence type="ECO:0000256" key="1">
    <source>
        <dbReference type="ARBA" id="ARBA00004370"/>
    </source>
</evidence>
<dbReference type="Gene3D" id="2.130.10.10">
    <property type="entry name" value="YVTN repeat-like/Quinoprotein amine dehydrogenase"/>
    <property type="match status" value="1"/>
</dbReference>
<dbReference type="GO" id="GO:0071526">
    <property type="term" value="P:semaphorin-plexin signaling pathway"/>
    <property type="evidence" value="ECO:0007669"/>
    <property type="project" value="TreeGrafter"/>
</dbReference>
<dbReference type="FunFam" id="2.130.10.10:FF:000346">
    <property type="entry name" value="Sema-1a, isoform D"/>
    <property type="match status" value="1"/>
</dbReference>
<sequence length="791" mass="87695">MSARDSALPLPAPLLLLLLSATCGLGWAAWQENIRPKMYVQLGAEDVYRFTGNDTHTDYFRLVVHDGHNLLVGGRNLVHNLSSADLTEIQRLTWFSPETDTKMCTMKGNDDEKCQNYIRVLTKMSAGRYLICGTNSYRPLCREYSIQTSGYLMEKEKLGQAVCPYSPNINSTAVFVDGELYSGTYADFSGTDPRIYRDPLQTEQYDSISLNSPNFVSSFAHGDYVYFFFREGAVEYINCGKSIYSRVARVCKSDKGGPQRFRSGWTSYLKTRLNCSVPGDFPFYFDEIQSTSDLIEGNYGGESAKVIYGVFTTPPNSISGSAVCAFNLQDISKTFEGSFKEQTAINSNWLPVKTGKVPDPRPGQCVNDSRTLPDLTLNFIKMHPLMDESVNSFFGQPIVIRTSFHYRFTQIAVDPQVKTPGGKAYDVLFIGTDNGKVIKAVNAESADNPKKVNSVVIEEIQVFPPNVAIRNLKVVRDKSVTEGRLVVVSDAEIQAIRLHRCYSDKIISCSECVALQDPYCAWDKQGQKCRSMNSARWNDEKSFYQSIATGVHSSCPASKIVGKDAGSLGGLSSSFPKSFSHDMSRGGKEIPDGEVINIMQDEQDRNGPEVSSAESTIPQYTVETLVIAVVAGSVAALVVGFATGYLCGRKCHKDDDDNLPYPDTEYEYFEQRQNVNSRLTVEPKLLSQEEVTYAEPIHIPPSKVLSQSPKGTLRKGTHPSAPPAGGAGAAETMFQFSDNYTPPPRDPYAHQRGRDNFGTLRSHKEGFSSHRTRNPMGDGYNTTRSVKKVYL</sequence>
<dbReference type="InterPro" id="IPR027231">
    <property type="entry name" value="Semaphorin"/>
</dbReference>
<feature type="transmembrane region" description="Helical" evidence="15">
    <location>
        <begin position="625"/>
        <end position="647"/>
    </location>
</feature>
<proteinExistence type="inferred from homology"/>